<gene>
    <name evidence="1" type="ORF">P154DRAFT_610001</name>
</gene>
<evidence type="ECO:0000313" key="2">
    <source>
        <dbReference type="Proteomes" id="UP000799779"/>
    </source>
</evidence>
<dbReference type="OrthoDB" id="5600418at2759"/>
<name>A0A6A5W9M4_9PLEO</name>
<keyword evidence="2" id="KW-1185">Reference proteome</keyword>
<reference evidence="1" key="1">
    <citation type="journal article" date="2020" name="Stud. Mycol.">
        <title>101 Dothideomycetes genomes: a test case for predicting lifestyles and emergence of pathogens.</title>
        <authorList>
            <person name="Haridas S."/>
            <person name="Albert R."/>
            <person name="Binder M."/>
            <person name="Bloem J."/>
            <person name="Labutti K."/>
            <person name="Salamov A."/>
            <person name="Andreopoulos B."/>
            <person name="Baker S."/>
            <person name="Barry K."/>
            <person name="Bills G."/>
            <person name="Bluhm B."/>
            <person name="Cannon C."/>
            <person name="Castanera R."/>
            <person name="Culley D."/>
            <person name="Daum C."/>
            <person name="Ezra D."/>
            <person name="Gonzalez J."/>
            <person name="Henrissat B."/>
            <person name="Kuo A."/>
            <person name="Liang C."/>
            <person name="Lipzen A."/>
            <person name="Lutzoni F."/>
            <person name="Magnuson J."/>
            <person name="Mondo S."/>
            <person name="Nolan M."/>
            <person name="Ohm R."/>
            <person name="Pangilinan J."/>
            <person name="Park H.-J."/>
            <person name="Ramirez L."/>
            <person name="Alfaro M."/>
            <person name="Sun H."/>
            <person name="Tritt A."/>
            <person name="Yoshinaga Y."/>
            <person name="Zwiers L.-H."/>
            <person name="Turgeon B."/>
            <person name="Goodwin S."/>
            <person name="Spatafora J."/>
            <person name="Crous P."/>
            <person name="Grigoriev I."/>
        </authorList>
    </citation>
    <scope>NUCLEOTIDE SEQUENCE</scope>
    <source>
        <strain evidence="1">CBS 123094</strain>
    </source>
</reference>
<dbReference type="EMBL" id="ML977633">
    <property type="protein sequence ID" value="KAF1995815.1"/>
    <property type="molecule type" value="Genomic_DNA"/>
</dbReference>
<dbReference type="AlphaFoldDB" id="A0A6A5W9M4"/>
<proteinExistence type="predicted"/>
<dbReference type="Proteomes" id="UP000799779">
    <property type="component" value="Unassembled WGS sequence"/>
</dbReference>
<sequence>MSSIGKTIYLTSTEFRAHDRNEAALKSIRFEQCAEALEYLQSPFYQNPEVVGDSESHVIDHLVKVYDDMEMVLHHYVDWMHETLGDIIDWNPSFASDPKLRDPRVKREIYYRGIQIRLGNLEVSLHQAIRDAVIFSLEAETWFTIKDAGYWLSPKEKEELEEGWKPWKDFSAADVVSLLGYFSVDEATIKKWVAGKKDLDSSRDAKVEREFLNDLAATMRTLFMSLKPFHHDNAILVDELGFAPADNIPLEKCPLCSETLHTKDIDTNAEHRPVQVICGQNGPHIYGKSCLEKWLAEEHARYLRDKNAAKNEFRRLLNRKDTDQDMKEIGKYDQKPPRYFQCSLCKDRPFVYRQLVTYPGVWECKYNDFQQAWKECDDDDEKVGSFISFVETLPPRPVIAISNTDVAARYKHIFGDVQEIRKSIGNPKDVDFDAIDNELVDLFALMMHLIVDRVRAVLLGDWKMVRDLYDSQVRVWACQQSLMLKKNVATQLLEFESGGAYGEE</sequence>
<evidence type="ECO:0000313" key="1">
    <source>
        <dbReference type="EMBL" id="KAF1995815.1"/>
    </source>
</evidence>
<protein>
    <submittedName>
        <fullName evidence="1">Uncharacterized protein</fullName>
    </submittedName>
</protein>
<accession>A0A6A5W9M4</accession>
<organism evidence="1 2">
    <name type="scientific">Amniculicola lignicola CBS 123094</name>
    <dbReference type="NCBI Taxonomy" id="1392246"/>
    <lineage>
        <taxon>Eukaryota</taxon>
        <taxon>Fungi</taxon>
        <taxon>Dikarya</taxon>
        <taxon>Ascomycota</taxon>
        <taxon>Pezizomycotina</taxon>
        <taxon>Dothideomycetes</taxon>
        <taxon>Pleosporomycetidae</taxon>
        <taxon>Pleosporales</taxon>
        <taxon>Amniculicolaceae</taxon>
        <taxon>Amniculicola</taxon>
    </lineage>
</organism>